<comment type="caution">
    <text evidence="2">The sequence shown here is derived from an EMBL/GenBank/DDBJ whole genome shotgun (WGS) entry which is preliminary data.</text>
</comment>
<organism evidence="2 3">
    <name type="scientific">Roseisolibacter agri</name>
    <dbReference type="NCBI Taxonomy" id="2014610"/>
    <lineage>
        <taxon>Bacteria</taxon>
        <taxon>Pseudomonadati</taxon>
        <taxon>Gemmatimonadota</taxon>
        <taxon>Gemmatimonadia</taxon>
        <taxon>Gemmatimonadales</taxon>
        <taxon>Gemmatimonadaceae</taxon>
        <taxon>Roseisolibacter</taxon>
    </lineage>
</organism>
<accession>A0AA37Q7X4</accession>
<dbReference type="RefSeq" id="WP_284348438.1">
    <property type="nucleotide sequence ID" value="NZ_BRXS01000001.1"/>
</dbReference>
<feature type="signal peptide" evidence="1">
    <location>
        <begin position="1"/>
        <end position="27"/>
    </location>
</feature>
<sequence>MATRLARTPAAAALAVLALGVTLPATGCWRKGAASAQQDERPTTLRVRNQGFLDVNVYAVRGSQRVRLGTVTGNSTQVLRIPSFLMNGITPLRFIADPIGNQRTPTSDEIVVTPGDEVQIYIPPA</sequence>
<dbReference type="Proteomes" id="UP001161325">
    <property type="component" value="Unassembled WGS sequence"/>
</dbReference>
<keyword evidence="1" id="KW-0732">Signal</keyword>
<evidence type="ECO:0000256" key="1">
    <source>
        <dbReference type="SAM" id="SignalP"/>
    </source>
</evidence>
<evidence type="ECO:0000313" key="3">
    <source>
        <dbReference type="Proteomes" id="UP001161325"/>
    </source>
</evidence>
<dbReference type="AlphaFoldDB" id="A0AA37Q7X4"/>
<keyword evidence="3" id="KW-1185">Reference proteome</keyword>
<name>A0AA37Q7X4_9BACT</name>
<reference evidence="2" key="1">
    <citation type="submission" date="2022-08" db="EMBL/GenBank/DDBJ databases">
        <title>Draft genome sequencing of Roseisolibacter agri AW1220.</title>
        <authorList>
            <person name="Tobiishi Y."/>
            <person name="Tonouchi A."/>
        </authorList>
    </citation>
    <scope>NUCLEOTIDE SEQUENCE</scope>
    <source>
        <strain evidence="2">AW1220</strain>
    </source>
</reference>
<proteinExistence type="predicted"/>
<feature type="chain" id="PRO_5041435812" evidence="1">
    <location>
        <begin position="28"/>
        <end position="125"/>
    </location>
</feature>
<dbReference type="EMBL" id="BRXS01000001">
    <property type="protein sequence ID" value="GLC23991.1"/>
    <property type="molecule type" value="Genomic_DNA"/>
</dbReference>
<gene>
    <name evidence="2" type="ORF">rosag_05040</name>
</gene>
<evidence type="ECO:0000313" key="2">
    <source>
        <dbReference type="EMBL" id="GLC23991.1"/>
    </source>
</evidence>
<protein>
    <submittedName>
        <fullName evidence="2">Uncharacterized protein</fullName>
    </submittedName>
</protein>